<dbReference type="InterPro" id="IPR005135">
    <property type="entry name" value="Endo/exonuclease/phosphatase"/>
</dbReference>
<dbReference type="Pfam" id="PF03372">
    <property type="entry name" value="Exo_endo_phos"/>
    <property type="match status" value="1"/>
</dbReference>
<dbReference type="Gene3D" id="3.60.10.10">
    <property type="entry name" value="Endonuclease/exonuclease/phosphatase"/>
    <property type="match status" value="1"/>
</dbReference>
<protein>
    <recommendedName>
        <fullName evidence="1">Endonuclease/exonuclease/phosphatase domain-containing protein</fullName>
    </recommendedName>
</protein>
<dbReference type="STRING" id="36856.ATB98_24045"/>
<dbReference type="InterPro" id="IPR036691">
    <property type="entry name" value="Endo/exonu/phosph_ase_sf"/>
</dbReference>
<organism evidence="2 3">
    <name type="scientific">Sinorhizobium saheli</name>
    <dbReference type="NCBI Taxonomy" id="36856"/>
    <lineage>
        <taxon>Bacteria</taxon>
        <taxon>Pseudomonadati</taxon>
        <taxon>Pseudomonadota</taxon>
        <taxon>Alphaproteobacteria</taxon>
        <taxon>Hyphomicrobiales</taxon>
        <taxon>Rhizobiaceae</taxon>
        <taxon>Sinorhizobium/Ensifer group</taxon>
        <taxon>Sinorhizobium</taxon>
    </lineage>
</organism>
<proteinExistence type="predicted"/>
<sequence length="272" mass="29797">MQGVVALAAALAGDQNLSGPDGDVLLCLGEPGPLDRNQLEQQLNLQAPGHQWWCEKSLSGRFITLGTINKGTLSFSGETCGCLPTTVSRVNGQNEISPYELWFVHLMSPVNSDNASMLQAGVARELREAVKDREILRSNSATIAIGDFNMPPYSPGMIDPTTLNAAACRTAARGTRTVRAKKHNYFFNPMWEILGSRRTDQQPGSFYRRYDNSAIFWHLYDQVLVRPELIDRVVSGSARVMTMAGASNLLTSRGGIDARFSDHLPITISLAI</sequence>
<dbReference type="Proteomes" id="UP000078507">
    <property type="component" value="Unassembled WGS sequence"/>
</dbReference>
<gene>
    <name evidence="2" type="ORF">ATB98_24045</name>
</gene>
<dbReference type="AlphaFoldDB" id="A0A178YME4"/>
<dbReference type="SUPFAM" id="SSF56219">
    <property type="entry name" value="DNase I-like"/>
    <property type="match status" value="1"/>
</dbReference>
<accession>A0A178YME4</accession>
<keyword evidence="3" id="KW-1185">Reference proteome</keyword>
<reference evidence="2 3" key="1">
    <citation type="submission" date="2015-11" db="EMBL/GenBank/DDBJ databases">
        <title>Ensifer anhuiense sp. nov., an effective nitrogen fixation bacterium with Glycine soja.</title>
        <authorList>
            <person name="Yan H."/>
            <person name="Chen W."/>
        </authorList>
    </citation>
    <scope>NUCLEOTIDE SEQUENCE [LARGE SCALE GENOMIC DNA]</scope>
    <source>
        <strain evidence="2 3">LMG 7837</strain>
    </source>
</reference>
<feature type="domain" description="Endonuclease/exonuclease/phosphatase" evidence="1">
    <location>
        <begin position="85"/>
        <end position="263"/>
    </location>
</feature>
<evidence type="ECO:0000313" key="3">
    <source>
        <dbReference type="Proteomes" id="UP000078507"/>
    </source>
</evidence>
<name>A0A178YME4_SINSA</name>
<comment type="caution">
    <text evidence="2">The sequence shown here is derived from an EMBL/GenBank/DDBJ whole genome shotgun (WGS) entry which is preliminary data.</text>
</comment>
<evidence type="ECO:0000313" key="2">
    <source>
        <dbReference type="EMBL" id="OAP48426.1"/>
    </source>
</evidence>
<evidence type="ECO:0000259" key="1">
    <source>
        <dbReference type="Pfam" id="PF03372"/>
    </source>
</evidence>
<dbReference type="EMBL" id="LNQB01000061">
    <property type="protein sequence ID" value="OAP48426.1"/>
    <property type="molecule type" value="Genomic_DNA"/>
</dbReference>